<protein>
    <recommendedName>
        <fullName evidence="2">EthD domain-containing protein</fullName>
    </recommendedName>
</protein>
<dbReference type="Proteomes" id="UP000295083">
    <property type="component" value="Unassembled WGS sequence"/>
</dbReference>
<evidence type="ECO:0000313" key="4">
    <source>
        <dbReference type="Proteomes" id="UP000295083"/>
    </source>
</evidence>
<organism evidence="3 4">
    <name type="scientific">Colletotrichum spinosum</name>
    <dbReference type="NCBI Taxonomy" id="1347390"/>
    <lineage>
        <taxon>Eukaryota</taxon>
        <taxon>Fungi</taxon>
        <taxon>Dikarya</taxon>
        <taxon>Ascomycota</taxon>
        <taxon>Pezizomycotina</taxon>
        <taxon>Sordariomycetes</taxon>
        <taxon>Hypocreomycetidae</taxon>
        <taxon>Glomerellales</taxon>
        <taxon>Glomerellaceae</taxon>
        <taxon>Colletotrichum</taxon>
        <taxon>Colletotrichum orbiculare species complex</taxon>
    </lineage>
</organism>
<dbReference type="Pfam" id="PF07110">
    <property type="entry name" value="EthD"/>
    <property type="match status" value="1"/>
</dbReference>
<accession>A0A4R8Q128</accession>
<dbReference type="EMBL" id="QAPG01000444">
    <property type="protein sequence ID" value="TDZ28785.1"/>
    <property type="molecule type" value="Genomic_DNA"/>
</dbReference>
<dbReference type="GO" id="GO:0016491">
    <property type="term" value="F:oxidoreductase activity"/>
    <property type="evidence" value="ECO:0007669"/>
    <property type="project" value="InterPro"/>
</dbReference>
<dbReference type="AlphaFoldDB" id="A0A4R8Q128"/>
<dbReference type="SUPFAM" id="SSF54909">
    <property type="entry name" value="Dimeric alpha+beta barrel"/>
    <property type="match status" value="1"/>
</dbReference>
<comment type="similarity">
    <text evidence="1">Belongs to the tpcK family.</text>
</comment>
<evidence type="ECO:0000259" key="2">
    <source>
        <dbReference type="Pfam" id="PF07110"/>
    </source>
</evidence>
<evidence type="ECO:0000313" key="3">
    <source>
        <dbReference type="EMBL" id="TDZ28785.1"/>
    </source>
</evidence>
<reference evidence="3 4" key="1">
    <citation type="submission" date="2018-11" db="EMBL/GenBank/DDBJ databases">
        <title>Genome sequence and assembly of Colletotrichum spinosum.</title>
        <authorList>
            <person name="Gan P."/>
            <person name="Shirasu K."/>
        </authorList>
    </citation>
    <scope>NUCLEOTIDE SEQUENCE [LARGE SCALE GENOMIC DNA]</scope>
    <source>
        <strain evidence="3 4">CBS 515.97</strain>
    </source>
</reference>
<keyword evidence="4" id="KW-1185">Reference proteome</keyword>
<proteinExistence type="inferred from homology"/>
<sequence>MFLASVCAYCTDNGLTQMITHVKRRPNSTQAEFWNYWYTKHAPKVAPLAKYFNISEYSQIQVAGHVLPIAAGATEPASDVPVAYDGIAIFRYRSPDDLTAMLAHPYYKDVVGPDETVFIDKSAFGGGQVATHVGIYFGVVSNNSIVWAGNRTMEEEYQELFDSYNL</sequence>
<evidence type="ECO:0000256" key="1">
    <source>
        <dbReference type="ARBA" id="ARBA00005986"/>
    </source>
</evidence>
<dbReference type="InterPro" id="IPR009799">
    <property type="entry name" value="EthD_dom"/>
</dbReference>
<feature type="domain" description="EthD" evidence="2">
    <location>
        <begin position="26"/>
        <end position="122"/>
    </location>
</feature>
<gene>
    <name evidence="3" type="ORF">C8035_v008230</name>
</gene>
<dbReference type="Gene3D" id="3.30.70.100">
    <property type="match status" value="1"/>
</dbReference>
<name>A0A4R8Q128_9PEZI</name>
<comment type="caution">
    <text evidence="3">The sequence shown here is derived from an EMBL/GenBank/DDBJ whole genome shotgun (WGS) entry which is preliminary data.</text>
</comment>
<dbReference type="InterPro" id="IPR011008">
    <property type="entry name" value="Dimeric_a/b-barrel"/>
</dbReference>